<dbReference type="Proteomes" id="UP001237105">
    <property type="component" value="Unassembled WGS sequence"/>
</dbReference>
<keyword evidence="3" id="KW-0472">Membrane</keyword>
<feature type="compositionally biased region" description="Pro residues" evidence="2">
    <location>
        <begin position="22"/>
        <end position="31"/>
    </location>
</feature>
<dbReference type="Gene3D" id="2.60.40.1240">
    <property type="match status" value="1"/>
</dbReference>
<dbReference type="InterPro" id="IPR029050">
    <property type="entry name" value="Immunoprotect_excell_Ig-like"/>
</dbReference>
<protein>
    <submittedName>
        <fullName evidence="5">DUF4190 domain-containing protein</fullName>
    </submittedName>
</protein>
<keyword evidence="3" id="KW-0812">Transmembrane</keyword>
<evidence type="ECO:0000256" key="2">
    <source>
        <dbReference type="SAM" id="MobiDB-lite"/>
    </source>
</evidence>
<gene>
    <name evidence="5" type="ORF">QIT00_37785</name>
</gene>
<dbReference type="EMBL" id="JASCIS010000079">
    <property type="protein sequence ID" value="MDI3424209.1"/>
    <property type="molecule type" value="Genomic_DNA"/>
</dbReference>
<dbReference type="InterPro" id="IPR029051">
    <property type="entry name" value="DUF4352"/>
</dbReference>
<feature type="transmembrane region" description="Helical" evidence="3">
    <location>
        <begin position="85"/>
        <end position="112"/>
    </location>
</feature>
<dbReference type="RefSeq" id="WP_282540034.1">
    <property type="nucleotide sequence ID" value="NZ_JASCIS010000079.1"/>
</dbReference>
<dbReference type="Pfam" id="PF11611">
    <property type="entry name" value="DUF4352"/>
    <property type="match status" value="1"/>
</dbReference>
<reference evidence="5 6" key="1">
    <citation type="submission" date="2023-05" db="EMBL/GenBank/DDBJ databases">
        <title>Draft genome sequence of Streptomyces sp. B-S-A12 isolated from a cave soil in Thailand.</title>
        <authorList>
            <person name="Chamroensaksri N."/>
            <person name="Muangham S."/>
        </authorList>
    </citation>
    <scope>NUCLEOTIDE SEQUENCE [LARGE SCALE GENOMIC DNA]</scope>
    <source>
        <strain evidence="5 6">B-S-A12</strain>
    </source>
</reference>
<evidence type="ECO:0000313" key="5">
    <source>
        <dbReference type="EMBL" id="MDI3424209.1"/>
    </source>
</evidence>
<feature type="region of interest" description="Disordered" evidence="2">
    <location>
        <begin position="1"/>
        <end position="31"/>
    </location>
</feature>
<evidence type="ECO:0000313" key="6">
    <source>
        <dbReference type="Proteomes" id="UP001237105"/>
    </source>
</evidence>
<comment type="caution">
    <text evidence="5">The sequence shown here is derived from an EMBL/GenBank/DDBJ whole genome shotgun (WGS) entry which is preliminary data.</text>
</comment>
<feature type="transmembrane region" description="Helical" evidence="3">
    <location>
        <begin position="41"/>
        <end position="73"/>
    </location>
</feature>
<keyword evidence="1" id="KW-0732">Signal</keyword>
<feature type="region of interest" description="Disordered" evidence="2">
    <location>
        <begin position="123"/>
        <end position="155"/>
    </location>
</feature>
<organism evidence="5 6">
    <name type="scientific">Streptomyces luteolus</name>
    <dbReference type="NCBI Taxonomy" id="3043615"/>
    <lineage>
        <taxon>Bacteria</taxon>
        <taxon>Bacillati</taxon>
        <taxon>Actinomycetota</taxon>
        <taxon>Actinomycetes</taxon>
        <taxon>Kitasatosporales</taxon>
        <taxon>Streptomycetaceae</taxon>
        <taxon>Streptomyces</taxon>
    </lineage>
</organism>
<proteinExistence type="predicted"/>
<evidence type="ECO:0000259" key="4">
    <source>
        <dbReference type="Pfam" id="PF11611"/>
    </source>
</evidence>
<sequence>MTAPNNSTPPSPFGPPQGGQPMAPPPFPTPPQPQNGLGITALVLGIIGAVLFFTVWGGVVLGVLALIFGLVGVSKARKGLATNKGVALSGAILGGIALIVSIVWLVVVVMAVQSVSDEIQKEVDKAASADPGTGSGDDSLGDLDTGDPASDSAEPLKFGATHTYEDGVKVTVSKPKAYSPDEFAAGHKAGNVAVQFTITIVNGGKKTMDVTTALPTLRDAKGADVEMVFDGSNGTKPFNGKVLAGKQAQADFAFSVPADATKEVQLEVGPEVLKYDDAIWTGPAK</sequence>
<feature type="domain" description="DUF4352" evidence="4">
    <location>
        <begin position="168"/>
        <end position="272"/>
    </location>
</feature>
<evidence type="ECO:0000256" key="3">
    <source>
        <dbReference type="SAM" id="Phobius"/>
    </source>
</evidence>
<accession>A0ABT6TB21</accession>
<evidence type="ECO:0000256" key="1">
    <source>
        <dbReference type="ARBA" id="ARBA00022729"/>
    </source>
</evidence>
<keyword evidence="6" id="KW-1185">Reference proteome</keyword>
<name>A0ABT6TB21_9ACTN</name>
<keyword evidence="3" id="KW-1133">Transmembrane helix</keyword>